<gene>
    <name evidence="1" type="ORF">SAMN05444412_12049</name>
</gene>
<proteinExistence type="predicted"/>
<accession>A0A1H3TTP2</accession>
<reference evidence="1 2" key="1">
    <citation type="submission" date="2016-10" db="EMBL/GenBank/DDBJ databases">
        <authorList>
            <person name="Varghese N."/>
            <person name="Submissions S."/>
        </authorList>
    </citation>
    <scope>NUCLEOTIDE SEQUENCE [LARGE SCALE GENOMIC DNA]</scope>
    <source>
        <strain evidence="1 2">DSM 17997</strain>
    </source>
</reference>
<dbReference type="Proteomes" id="UP000199663">
    <property type="component" value="Unassembled WGS sequence"/>
</dbReference>
<protein>
    <submittedName>
        <fullName evidence="1">Uncharacterized protein</fullName>
    </submittedName>
</protein>
<keyword evidence="2" id="KW-1185">Reference proteome</keyword>
<sequence>MIDQFKGLEIFSLSTRKSKVNISLASHFLKFLCQPAFGTFAKPDMPTHNQSFTKEPNFCPQIKQDNNIKRI</sequence>
<evidence type="ECO:0000313" key="2">
    <source>
        <dbReference type="Proteomes" id="UP000199663"/>
    </source>
</evidence>
<name>A0A1H3TTP2_9BACT</name>
<comment type="caution">
    <text evidence="1">The sequence shown here is derived from an EMBL/GenBank/DDBJ whole genome shotgun (WGS) entry which is preliminary data.</text>
</comment>
<evidence type="ECO:0000313" key="1">
    <source>
        <dbReference type="EMBL" id="SDZ52699.1"/>
    </source>
</evidence>
<dbReference type="EMBL" id="FNQC01000020">
    <property type="protein sequence ID" value="SDZ52699.1"/>
    <property type="molecule type" value="Genomic_DNA"/>
</dbReference>
<organism evidence="1 2">
    <name type="scientific">Rhodonellum ikkaensis</name>
    <dbReference type="NCBI Taxonomy" id="336829"/>
    <lineage>
        <taxon>Bacteria</taxon>
        <taxon>Pseudomonadati</taxon>
        <taxon>Bacteroidota</taxon>
        <taxon>Cytophagia</taxon>
        <taxon>Cytophagales</taxon>
        <taxon>Cytophagaceae</taxon>
        <taxon>Rhodonellum</taxon>
    </lineage>
</organism>